<comment type="caution">
    <text evidence="8">The sequence shown here is derived from an EMBL/GenBank/DDBJ whole genome shotgun (WGS) entry which is preliminary data.</text>
</comment>
<proteinExistence type="inferred from homology"/>
<keyword evidence="9" id="KW-1185">Reference proteome</keyword>
<evidence type="ECO:0000313" key="9">
    <source>
        <dbReference type="Proteomes" id="UP001491310"/>
    </source>
</evidence>
<dbReference type="Proteomes" id="UP001491310">
    <property type="component" value="Unassembled WGS sequence"/>
</dbReference>
<comment type="subunit">
    <text evidence="6">Component of the Mediator complex.</text>
</comment>
<evidence type="ECO:0000256" key="7">
    <source>
        <dbReference type="SAM" id="MobiDB-lite"/>
    </source>
</evidence>
<comment type="function">
    <text evidence="6">Component of the Mediator complex, a coactivator involved in the regulated transcription of nearly all RNA polymerase II-dependent genes. Mediator functions as a bridge to convey information from gene-specific regulatory proteins to the basal RNA polymerase II transcription machinery. Mediator is recruited to promoters by direct interactions with regulatory proteins and serves as a scaffold for the assembly of a functional preinitiation complex with RNA polymerase II and the general transcription factors.</text>
</comment>
<protein>
    <recommendedName>
        <fullName evidence="6">Mediator of RNA polymerase II transcription subunit 6</fullName>
    </recommendedName>
    <alternativeName>
        <fullName evidence="6">Mediator complex subunit 6</fullName>
    </alternativeName>
</protein>
<dbReference type="EMBL" id="JALJOT010000013">
    <property type="protein sequence ID" value="KAK9904309.1"/>
    <property type="molecule type" value="Genomic_DNA"/>
</dbReference>
<dbReference type="PANTHER" id="PTHR13104">
    <property type="entry name" value="MED-6-RELATED"/>
    <property type="match status" value="1"/>
</dbReference>
<evidence type="ECO:0000256" key="3">
    <source>
        <dbReference type="ARBA" id="ARBA00023015"/>
    </source>
</evidence>
<evidence type="ECO:0000313" key="8">
    <source>
        <dbReference type="EMBL" id="KAK9904309.1"/>
    </source>
</evidence>
<keyword evidence="5 6" id="KW-0539">Nucleus</keyword>
<evidence type="ECO:0000256" key="1">
    <source>
        <dbReference type="ARBA" id="ARBA00004123"/>
    </source>
</evidence>
<comment type="subcellular location">
    <subcellularLocation>
        <location evidence="1 6">Nucleus</location>
    </subcellularLocation>
</comment>
<dbReference type="Gene3D" id="3.10.450.580">
    <property type="entry name" value="Mediator complex, subunit Med6"/>
    <property type="match status" value="1"/>
</dbReference>
<name>A0ABR2YFJ9_9CHLO</name>
<sequence>MAAITADKNFLDDLAHTTWRDDAWLSFYPLNIFTALDYFALSPFYDRGCNNELAKLQGGGVKLATLPPGVEYEVQDAQEPHLFVIRKQHRSGPKTTATLQFYYVLDGNVYQAPSMHAALSSRISRCLHNVRTAFNLMQGDLDPLLKSVEAAKAEPDEEGTVQPIVRQQQSTSKEQMRTVDKIIMNVLQKYPLQVIDGVPAASKAPSSETQAAAIKAEEGAVAGNGSEAPASR</sequence>
<dbReference type="Pfam" id="PF04934">
    <property type="entry name" value="Med6"/>
    <property type="match status" value="1"/>
</dbReference>
<gene>
    <name evidence="6" type="primary">MED6</name>
    <name evidence="8" type="ORF">WJX75_008938</name>
</gene>
<feature type="region of interest" description="Disordered" evidence="7">
    <location>
        <begin position="152"/>
        <end position="175"/>
    </location>
</feature>
<dbReference type="InterPro" id="IPR038566">
    <property type="entry name" value="Mediator_Med6_sf"/>
</dbReference>
<feature type="compositionally biased region" description="Low complexity" evidence="7">
    <location>
        <begin position="211"/>
        <end position="223"/>
    </location>
</feature>
<comment type="similarity">
    <text evidence="2 6">Belongs to the Mediator complex subunit 6 family.</text>
</comment>
<keyword evidence="3 6" id="KW-0805">Transcription regulation</keyword>
<evidence type="ECO:0000256" key="6">
    <source>
        <dbReference type="RuleBase" id="RU364143"/>
    </source>
</evidence>
<accession>A0ABR2YFJ9</accession>
<organism evidence="8 9">
    <name type="scientific">Coccomyxa subellipsoidea</name>
    <dbReference type="NCBI Taxonomy" id="248742"/>
    <lineage>
        <taxon>Eukaryota</taxon>
        <taxon>Viridiplantae</taxon>
        <taxon>Chlorophyta</taxon>
        <taxon>core chlorophytes</taxon>
        <taxon>Trebouxiophyceae</taxon>
        <taxon>Trebouxiophyceae incertae sedis</taxon>
        <taxon>Coccomyxaceae</taxon>
        <taxon>Coccomyxa</taxon>
    </lineage>
</organism>
<evidence type="ECO:0000256" key="2">
    <source>
        <dbReference type="ARBA" id="ARBA00007526"/>
    </source>
</evidence>
<evidence type="ECO:0000256" key="4">
    <source>
        <dbReference type="ARBA" id="ARBA00023163"/>
    </source>
</evidence>
<evidence type="ECO:0000256" key="5">
    <source>
        <dbReference type="ARBA" id="ARBA00023242"/>
    </source>
</evidence>
<feature type="region of interest" description="Disordered" evidence="7">
    <location>
        <begin position="200"/>
        <end position="232"/>
    </location>
</feature>
<dbReference type="InterPro" id="IPR007018">
    <property type="entry name" value="Mediator_Med6"/>
</dbReference>
<keyword evidence="4 6" id="KW-0804">Transcription</keyword>
<keyword evidence="6" id="KW-0010">Activator</keyword>
<reference evidence="8 9" key="1">
    <citation type="journal article" date="2024" name="Nat. Commun.">
        <title>Phylogenomics reveals the evolutionary origins of lichenization in chlorophyte algae.</title>
        <authorList>
            <person name="Puginier C."/>
            <person name="Libourel C."/>
            <person name="Otte J."/>
            <person name="Skaloud P."/>
            <person name="Haon M."/>
            <person name="Grisel S."/>
            <person name="Petersen M."/>
            <person name="Berrin J.G."/>
            <person name="Delaux P.M."/>
            <person name="Dal Grande F."/>
            <person name="Keller J."/>
        </authorList>
    </citation>
    <scope>NUCLEOTIDE SEQUENCE [LARGE SCALE GENOMIC DNA]</scope>
    <source>
        <strain evidence="8 9">SAG 216-7</strain>
    </source>
</reference>